<evidence type="ECO:0000256" key="10">
    <source>
        <dbReference type="HAMAP-Rule" id="MF_01038"/>
    </source>
</evidence>
<evidence type="ECO:0000256" key="13">
    <source>
        <dbReference type="PIRSR" id="PIRSR001492-3"/>
    </source>
</evidence>
<keyword evidence="5 10" id="KW-0479">Metal-binding</keyword>
<comment type="catalytic activity">
    <reaction evidence="1 10">
        <text>(2R)-2-phosphoglycerate = (2R)-3-phosphoglycerate</text>
        <dbReference type="Rhea" id="RHEA:15901"/>
        <dbReference type="ChEBI" id="CHEBI:58272"/>
        <dbReference type="ChEBI" id="CHEBI:58289"/>
        <dbReference type="EC" id="5.4.2.12"/>
    </reaction>
</comment>
<dbReference type="InterPro" id="IPR036646">
    <property type="entry name" value="PGAM_B_sf"/>
</dbReference>
<name>A0A1M5MH55_9FIRM</name>
<evidence type="ECO:0000256" key="5">
    <source>
        <dbReference type="ARBA" id="ARBA00022723"/>
    </source>
</evidence>
<feature type="binding site" evidence="10 12">
    <location>
        <position position="123"/>
    </location>
    <ligand>
        <name>substrate</name>
    </ligand>
</feature>
<gene>
    <name evidence="10" type="primary">gpmI</name>
    <name evidence="16" type="ORF">SAMN02745221_00922</name>
</gene>
<evidence type="ECO:0000256" key="6">
    <source>
        <dbReference type="ARBA" id="ARBA00023152"/>
    </source>
</evidence>
<feature type="binding site" evidence="10 12">
    <location>
        <position position="191"/>
    </location>
    <ligand>
        <name>substrate</name>
    </ligand>
</feature>
<dbReference type="Pfam" id="PF01676">
    <property type="entry name" value="Metalloenzyme"/>
    <property type="match status" value="1"/>
</dbReference>
<feature type="domain" description="BPG-independent PGAM N-terminal" evidence="15">
    <location>
        <begin position="82"/>
        <end position="297"/>
    </location>
</feature>
<dbReference type="NCBIfam" id="TIGR01307">
    <property type="entry name" value="pgm_bpd_ind"/>
    <property type="match status" value="1"/>
</dbReference>
<proteinExistence type="inferred from homology"/>
<dbReference type="CDD" id="cd16010">
    <property type="entry name" value="iPGM"/>
    <property type="match status" value="1"/>
</dbReference>
<feature type="binding site" evidence="10 13">
    <location>
        <position position="461"/>
    </location>
    <ligand>
        <name>Mn(2+)</name>
        <dbReference type="ChEBI" id="CHEBI:29035"/>
        <label>1</label>
    </ligand>
</feature>
<evidence type="ECO:0000256" key="2">
    <source>
        <dbReference type="ARBA" id="ARBA00004798"/>
    </source>
</evidence>
<dbReference type="PANTHER" id="PTHR31637">
    <property type="entry name" value="2,3-BISPHOSPHOGLYCERATE-INDEPENDENT PHOSPHOGLYCERATE MUTASE"/>
    <property type="match status" value="1"/>
</dbReference>
<comment type="similarity">
    <text evidence="3 10">Belongs to the BPG-independent phosphoglycerate mutase family.</text>
</comment>
<feature type="binding site" evidence="10 13">
    <location>
        <position position="62"/>
    </location>
    <ligand>
        <name>Mn(2+)</name>
        <dbReference type="ChEBI" id="CHEBI:29035"/>
        <label>2</label>
    </ligand>
</feature>
<dbReference type="InterPro" id="IPR005995">
    <property type="entry name" value="Pgm_bpd_ind"/>
</dbReference>
<dbReference type="UniPathway" id="UPA00109">
    <property type="reaction ID" value="UER00186"/>
</dbReference>
<evidence type="ECO:0000313" key="17">
    <source>
        <dbReference type="Proteomes" id="UP000242329"/>
    </source>
</evidence>
<feature type="binding site" evidence="10 12">
    <location>
        <begin position="261"/>
        <end position="264"/>
    </location>
    <ligand>
        <name>substrate</name>
    </ligand>
</feature>
<evidence type="ECO:0000256" key="1">
    <source>
        <dbReference type="ARBA" id="ARBA00000370"/>
    </source>
</evidence>
<dbReference type="Gene3D" id="3.40.1450.10">
    <property type="entry name" value="BPG-independent phosphoglycerate mutase, domain B"/>
    <property type="match status" value="1"/>
</dbReference>
<feature type="binding site" evidence="10 13">
    <location>
        <position position="442"/>
    </location>
    <ligand>
        <name>Mn(2+)</name>
        <dbReference type="ChEBI" id="CHEBI:29035"/>
        <label>2</label>
    </ligand>
</feature>
<evidence type="ECO:0000256" key="7">
    <source>
        <dbReference type="ARBA" id="ARBA00023211"/>
    </source>
</evidence>
<dbReference type="GO" id="GO:0006096">
    <property type="term" value="P:glycolytic process"/>
    <property type="evidence" value="ECO:0007669"/>
    <property type="project" value="UniProtKB-UniRule"/>
</dbReference>
<dbReference type="EMBL" id="FQWY01000011">
    <property type="protein sequence ID" value="SHG76269.1"/>
    <property type="molecule type" value="Genomic_DNA"/>
</dbReference>
<feature type="domain" description="Metalloenzyme" evidence="14">
    <location>
        <begin position="4"/>
        <end position="500"/>
    </location>
</feature>
<organism evidence="16 17">
    <name type="scientific">Thermosyntropha lipolytica DSM 11003</name>
    <dbReference type="NCBI Taxonomy" id="1123382"/>
    <lineage>
        <taxon>Bacteria</taxon>
        <taxon>Bacillati</taxon>
        <taxon>Bacillota</taxon>
        <taxon>Clostridia</taxon>
        <taxon>Eubacteriales</taxon>
        <taxon>Syntrophomonadaceae</taxon>
        <taxon>Thermosyntropha</taxon>
    </lineage>
</organism>
<dbReference type="GO" id="GO:0006007">
    <property type="term" value="P:glucose catabolic process"/>
    <property type="evidence" value="ECO:0007669"/>
    <property type="project" value="InterPro"/>
</dbReference>
<dbReference type="GO" id="GO:0043937">
    <property type="term" value="P:regulation of sporulation"/>
    <property type="evidence" value="ECO:0007669"/>
    <property type="project" value="UniProtKB-ARBA"/>
</dbReference>
<dbReference type="InterPro" id="IPR006124">
    <property type="entry name" value="Metalloenzyme"/>
</dbReference>
<evidence type="ECO:0000259" key="14">
    <source>
        <dbReference type="Pfam" id="PF01676"/>
    </source>
</evidence>
<keyword evidence="8 10" id="KW-0413">Isomerase</keyword>
<evidence type="ECO:0000313" key="16">
    <source>
        <dbReference type="EMBL" id="SHG76269.1"/>
    </source>
</evidence>
<dbReference type="AlphaFoldDB" id="A0A1M5MH55"/>
<feature type="binding site" evidence="10 13">
    <location>
        <position position="405"/>
    </location>
    <ligand>
        <name>Mn(2+)</name>
        <dbReference type="ChEBI" id="CHEBI:29035"/>
        <label>1</label>
    </ligand>
</feature>
<dbReference type="HAMAP" id="MF_01038">
    <property type="entry name" value="GpmI"/>
    <property type="match status" value="1"/>
</dbReference>
<dbReference type="InterPro" id="IPR017850">
    <property type="entry name" value="Alkaline_phosphatase_core_sf"/>
</dbReference>
<comment type="function">
    <text evidence="10">Catalyzes the interconversion of 2-phosphoglycerate and 3-phosphoglycerate.</text>
</comment>
<reference evidence="17" key="1">
    <citation type="submission" date="2016-11" db="EMBL/GenBank/DDBJ databases">
        <authorList>
            <person name="Varghese N."/>
            <person name="Submissions S."/>
        </authorList>
    </citation>
    <scope>NUCLEOTIDE SEQUENCE [LARGE SCALE GENOMIC DNA]</scope>
    <source>
        <strain evidence="17">DSM 11003</strain>
    </source>
</reference>
<protein>
    <recommendedName>
        <fullName evidence="9 10">2,3-bisphosphoglycerate-independent phosphoglycerate mutase</fullName>
        <shortName evidence="10">BPG-independent PGAM</shortName>
        <shortName evidence="10">Phosphoglyceromutase</shortName>
        <shortName evidence="10">iPGM</shortName>
        <ecNumber evidence="4 10">5.4.2.12</ecNumber>
    </recommendedName>
</protein>
<dbReference type="FunFam" id="3.40.1450.10:FF:000001">
    <property type="entry name" value="2,3-bisphosphoglycerate-independent phosphoglycerate mutase"/>
    <property type="match status" value="1"/>
</dbReference>
<sequence>MRKKPMMLVILDGWGYREEEEANAVYLARPENFNSCWEKYPHTLLRCSGLDVGLPAGQMGNSEVGHLNIGAGRIVYQEITRITRAIEDETFFTNPQFLKAAEYARTNGGALHLLGLLSDGGVHSHIDHLFALLRFAKMQGLDKVYIHAFLDGRDVGPKTAEEYIDKLVKKMQVMGVGQIATIGGRFYGMDRDKRWERVEKAYRAMVMGEGLKAPNPYAALQASYEKRVTDEFVEPTVITDEKGEPVGLVKDGDSIIFFNFRADRARQITRAFVDQDFSGFKREKHPRVYFVCMTQYDITIDAPVAFPPQDLSNTLGEVLAKEGLRQLRIAETEKYAHVTFFFNGGVEEPNPGEDRILIPSPQVETYNLKPEMSAYEVTQRVLEEIDKDVYDVIILNYANPDMVGHTGVLEAAVKAVKAVDECLGRVIEKVREKGGSLIITADHGNCEVMVCPVTGQPFTAHTCEKVPFILVDDDYIGYNLQEEGALRDIAPTMLHLLGIEIPQEMTGKPLLRRK</sequence>
<dbReference type="STRING" id="1123382.SAMN02745221_00922"/>
<feature type="binding site" evidence="10 12">
    <location>
        <position position="185"/>
    </location>
    <ligand>
        <name>substrate</name>
    </ligand>
</feature>
<comment type="subunit">
    <text evidence="10">Monomer.</text>
</comment>
<dbReference type="GO" id="GO:0030145">
    <property type="term" value="F:manganese ion binding"/>
    <property type="evidence" value="ECO:0007669"/>
    <property type="project" value="UniProtKB-UniRule"/>
</dbReference>
<dbReference type="EC" id="5.4.2.12" evidence="4 10"/>
<feature type="binding site" evidence="10 13">
    <location>
        <position position="401"/>
    </location>
    <ligand>
        <name>Mn(2+)</name>
        <dbReference type="ChEBI" id="CHEBI:29035"/>
        <label>1</label>
    </ligand>
</feature>
<feature type="binding site" evidence="10 12">
    <location>
        <position position="334"/>
    </location>
    <ligand>
        <name>substrate</name>
    </ligand>
</feature>
<dbReference type="OrthoDB" id="9800863at2"/>
<keyword evidence="17" id="KW-1185">Reference proteome</keyword>
<dbReference type="PANTHER" id="PTHR31637:SF0">
    <property type="entry name" value="2,3-BISPHOSPHOGLYCERATE-INDEPENDENT PHOSPHOGLYCERATE MUTASE"/>
    <property type="match status" value="1"/>
</dbReference>
<dbReference type="RefSeq" id="WP_073090738.1">
    <property type="nucleotide sequence ID" value="NZ_FQWY01000011.1"/>
</dbReference>
<dbReference type="GO" id="GO:0004619">
    <property type="term" value="F:phosphoglycerate mutase activity"/>
    <property type="evidence" value="ECO:0007669"/>
    <property type="project" value="UniProtKB-UniRule"/>
</dbReference>
<evidence type="ECO:0000256" key="8">
    <source>
        <dbReference type="ARBA" id="ARBA00023235"/>
    </source>
</evidence>
<dbReference type="InterPro" id="IPR011258">
    <property type="entry name" value="BPG-indep_PGM_N"/>
</dbReference>
<evidence type="ECO:0000256" key="12">
    <source>
        <dbReference type="PIRSR" id="PIRSR001492-2"/>
    </source>
</evidence>
<dbReference type="Gene3D" id="3.40.720.10">
    <property type="entry name" value="Alkaline Phosphatase, subunit A"/>
    <property type="match status" value="1"/>
</dbReference>
<comment type="pathway">
    <text evidence="2 10">Carbohydrate degradation; glycolysis; pyruvate from D-glyceraldehyde 3-phosphate: step 3/5.</text>
</comment>
<dbReference type="Pfam" id="PF06415">
    <property type="entry name" value="iPGM_N"/>
    <property type="match status" value="1"/>
</dbReference>
<evidence type="ECO:0000256" key="3">
    <source>
        <dbReference type="ARBA" id="ARBA00008819"/>
    </source>
</evidence>
<comment type="cofactor">
    <cofactor evidence="10">
        <name>Mn(2+)</name>
        <dbReference type="ChEBI" id="CHEBI:29035"/>
    </cofactor>
    <text evidence="10">Binds 2 manganese ions per subunit.</text>
</comment>
<dbReference type="SUPFAM" id="SSF53649">
    <property type="entry name" value="Alkaline phosphatase-like"/>
    <property type="match status" value="1"/>
</dbReference>
<evidence type="ECO:0000256" key="4">
    <source>
        <dbReference type="ARBA" id="ARBA00012026"/>
    </source>
</evidence>
<feature type="binding site" evidence="10 12">
    <location>
        <begin position="153"/>
        <end position="154"/>
    </location>
    <ligand>
        <name>substrate</name>
    </ligand>
</feature>
<feature type="active site" description="Phosphoserine intermediate" evidence="10 11">
    <location>
        <position position="62"/>
    </location>
</feature>
<dbReference type="GO" id="GO:0005829">
    <property type="term" value="C:cytosol"/>
    <property type="evidence" value="ECO:0007669"/>
    <property type="project" value="TreeGrafter"/>
</dbReference>
<feature type="binding site" evidence="10 13">
    <location>
        <position position="12"/>
    </location>
    <ligand>
        <name>Mn(2+)</name>
        <dbReference type="ChEBI" id="CHEBI:29035"/>
        <label>2</label>
    </ligand>
</feature>
<accession>A0A1M5MH55</accession>
<feature type="binding site" evidence="10 13">
    <location>
        <position position="443"/>
    </location>
    <ligand>
        <name>Mn(2+)</name>
        <dbReference type="ChEBI" id="CHEBI:29035"/>
        <label>2</label>
    </ligand>
</feature>
<evidence type="ECO:0000256" key="11">
    <source>
        <dbReference type="PIRSR" id="PIRSR001492-1"/>
    </source>
</evidence>
<evidence type="ECO:0000256" key="9">
    <source>
        <dbReference type="ARBA" id="ARBA00071648"/>
    </source>
</evidence>
<dbReference type="PIRSF" id="PIRSF001492">
    <property type="entry name" value="IPGAM"/>
    <property type="match status" value="1"/>
</dbReference>
<keyword evidence="7 10" id="KW-0464">Manganese</keyword>
<keyword evidence="6 10" id="KW-0324">Glycolysis</keyword>
<dbReference type="Proteomes" id="UP000242329">
    <property type="component" value="Unassembled WGS sequence"/>
</dbReference>
<dbReference type="FunFam" id="3.40.720.10:FF:000001">
    <property type="entry name" value="2,3-bisphosphoglycerate-independent phosphoglycerate mutase"/>
    <property type="match status" value="1"/>
</dbReference>
<evidence type="ECO:0000259" key="15">
    <source>
        <dbReference type="Pfam" id="PF06415"/>
    </source>
</evidence>
<dbReference type="SUPFAM" id="SSF64158">
    <property type="entry name" value="2,3-Bisphosphoglycerate-independent phosphoglycerate mutase, substrate-binding domain"/>
    <property type="match status" value="1"/>
</dbReference>